<organism evidence="1 2">
    <name type="scientific">Dulcicalothrix desertica PCC 7102</name>
    <dbReference type="NCBI Taxonomy" id="232991"/>
    <lineage>
        <taxon>Bacteria</taxon>
        <taxon>Bacillati</taxon>
        <taxon>Cyanobacteriota</taxon>
        <taxon>Cyanophyceae</taxon>
        <taxon>Nostocales</taxon>
        <taxon>Calotrichaceae</taxon>
        <taxon>Dulcicalothrix</taxon>
    </lineage>
</organism>
<dbReference type="Proteomes" id="UP000271624">
    <property type="component" value="Unassembled WGS sequence"/>
</dbReference>
<reference evidence="1" key="2">
    <citation type="journal article" date="2019" name="Genome Biol. Evol.">
        <title>Day and night: Metabolic profiles and evolutionary relationships of six axenic non-marine cyanobacteria.</title>
        <authorList>
            <person name="Will S.E."/>
            <person name="Henke P."/>
            <person name="Boedeker C."/>
            <person name="Huang S."/>
            <person name="Brinkmann H."/>
            <person name="Rohde M."/>
            <person name="Jarek M."/>
            <person name="Friedl T."/>
            <person name="Seufert S."/>
            <person name="Schumacher M."/>
            <person name="Overmann J."/>
            <person name="Neumann-Schaal M."/>
            <person name="Petersen J."/>
        </authorList>
    </citation>
    <scope>NUCLEOTIDE SEQUENCE [LARGE SCALE GENOMIC DNA]</scope>
    <source>
        <strain evidence="1">PCC 7102</strain>
    </source>
</reference>
<dbReference type="EMBL" id="RSCL01000001">
    <property type="protein sequence ID" value="RUT10098.1"/>
    <property type="molecule type" value="Genomic_DNA"/>
</dbReference>
<evidence type="ECO:0000313" key="2">
    <source>
        <dbReference type="Proteomes" id="UP000271624"/>
    </source>
</evidence>
<protein>
    <submittedName>
        <fullName evidence="1">Uncharacterized protein</fullName>
    </submittedName>
</protein>
<evidence type="ECO:0000313" key="1">
    <source>
        <dbReference type="EMBL" id="RUT10098.1"/>
    </source>
</evidence>
<accession>A0A3S1DHP2</accession>
<reference evidence="1" key="1">
    <citation type="submission" date="2018-12" db="EMBL/GenBank/DDBJ databases">
        <authorList>
            <person name="Will S."/>
            <person name="Neumann-Schaal M."/>
            <person name="Henke P."/>
        </authorList>
    </citation>
    <scope>NUCLEOTIDE SEQUENCE</scope>
    <source>
        <strain evidence="1">PCC 7102</strain>
    </source>
</reference>
<comment type="caution">
    <text evidence="1">The sequence shown here is derived from an EMBL/GenBank/DDBJ whole genome shotgun (WGS) entry which is preliminary data.</text>
</comment>
<sequence>MVMVAIPGQRWEIEFFNDGSIEVERFISSSNGIERETILNELFAAYIDNTEILTVIN</sequence>
<keyword evidence="2" id="KW-1185">Reference proteome</keyword>
<gene>
    <name evidence="1" type="ORF">DSM106972_005930</name>
</gene>
<name>A0A3S1DHP2_9CYAN</name>
<proteinExistence type="predicted"/>
<dbReference type="AlphaFoldDB" id="A0A3S1DHP2"/>